<dbReference type="Gene3D" id="3.30.420.40">
    <property type="match status" value="1"/>
</dbReference>
<dbReference type="Pfam" id="PF00480">
    <property type="entry name" value="ROK"/>
    <property type="match status" value="1"/>
</dbReference>
<sequence length="73" mass="8023">MCGIGVPGQAGPDDNILFAPNLNWKNIDLQKIIEEQFHIPTKIENEANAGAHGEQLYGLEKTSTTKCISALEW</sequence>
<comment type="caution">
    <text evidence="2">The sequence shown here is derived from an EMBL/GenBank/DDBJ whole genome shotgun (WGS) entry which is preliminary data.</text>
</comment>
<dbReference type="STRING" id="1131731.BAZO_12769"/>
<comment type="similarity">
    <text evidence="1">Belongs to the ROK (NagC/XylR) family.</text>
</comment>
<dbReference type="InterPro" id="IPR043129">
    <property type="entry name" value="ATPase_NBD"/>
</dbReference>
<proteinExistence type="inferred from homology"/>
<accession>K6C0F2</accession>
<keyword evidence="3" id="KW-1185">Reference proteome</keyword>
<dbReference type="InterPro" id="IPR000600">
    <property type="entry name" value="ROK"/>
</dbReference>
<dbReference type="PATRIC" id="fig|1131731.3.peg.2615"/>
<dbReference type="EMBL" id="AJLR01000115">
    <property type="protein sequence ID" value="EKN64625.1"/>
    <property type="molecule type" value="Genomic_DNA"/>
</dbReference>
<evidence type="ECO:0000256" key="1">
    <source>
        <dbReference type="ARBA" id="ARBA00006479"/>
    </source>
</evidence>
<name>K6C0F2_SCHAZ</name>
<reference evidence="2 3" key="1">
    <citation type="journal article" date="2012" name="Front. Microbiol.">
        <title>Redundancy and modularity in membrane-associated dissimilatory nitrate reduction in Bacillus.</title>
        <authorList>
            <person name="Heylen K."/>
            <person name="Keltjens J."/>
        </authorList>
    </citation>
    <scope>NUCLEOTIDE SEQUENCE [LARGE SCALE GENOMIC DNA]</scope>
    <source>
        <strain evidence="2 3">LMG 9581</strain>
    </source>
</reference>
<gene>
    <name evidence="2" type="ORF">BAZO_12769</name>
</gene>
<dbReference type="SUPFAM" id="SSF53067">
    <property type="entry name" value="Actin-like ATPase domain"/>
    <property type="match status" value="1"/>
</dbReference>
<protein>
    <submittedName>
        <fullName evidence="2">ROK family protein</fullName>
    </submittedName>
</protein>
<organism evidence="2 3">
    <name type="scientific">Schinkia azotoformans LMG 9581</name>
    <dbReference type="NCBI Taxonomy" id="1131731"/>
    <lineage>
        <taxon>Bacteria</taxon>
        <taxon>Bacillati</taxon>
        <taxon>Bacillota</taxon>
        <taxon>Bacilli</taxon>
        <taxon>Bacillales</taxon>
        <taxon>Bacillaceae</taxon>
        <taxon>Calidifontibacillus/Schinkia group</taxon>
        <taxon>Schinkia</taxon>
    </lineage>
</organism>
<dbReference type="Proteomes" id="UP000006315">
    <property type="component" value="Unassembled WGS sequence"/>
</dbReference>
<evidence type="ECO:0000313" key="2">
    <source>
        <dbReference type="EMBL" id="EKN64625.1"/>
    </source>
</evidence>
<evidence type="ECO:0000313" key="3">
    <source>
        <dbReference type="Proteomes" id="UP000006315"/>
    </source>
</evidence>
<dbReference type="AlphaFoldDB" id="K6C0F2"/>